<dbReference type="PANTHER" id="PTHR48229:SF1">
    <property type="entry name" value="ALPHA METHYLACYL-COA RACEMASE-RELATED"/>
    <property type="match status" value="1"/>
</dbReference>
<reference evidence="1 2" key="1">
    <citation type="submission" date="2021-03" db="EMBL/GenBank/DDBJ databases">
        <authorList>
            <person name="So Y."/>
        </authorList>
    </citation>
    <scope>NUCLEOTIDE SEQUENCE [LARGE SCALE GENOMIC DNA]</scope>
    <source>
        <strain evidence="1 2">SSH11</strain>
    </source>
</reference>
<protein>
    <submittedName>
        <fullName evidence="1">CoA transferase</fullName>
    </submittedName>
</protein>
<name>A0ABS4ADN1_9PROT</name>
<dbReference type="PANTHER" id="PTHR48229">
    <property type="entry name" value="CAIB/BAIF FAMILY ENZYME (AFU_ORTHOLOGUE AFUA_1G05360)-RELATED"/>
    <property type="match status" value="1"/>
</dbReference>
<evidence type="ECO:0000313" key="1">
    <source>
        <dbReference type="EMBL" id="MBP0445096.1"/>
    </source>
</evidence>
<dbReference type="InterPro" id="IPR003673">
    <property type="entry name" value="CoA-Trfase_fam_III"/>
</dbReference>
<dbReference type="InterPro" id="IPR023606">
    <property type="entry name" value="CoA-Trfase_III_dom_1_sf"/>
</dbReference>
<comment type="caution">
    <text evidence="1">The sequence shown here is derived from an EMBL/GenBank/DDBJ whole genome shotgun (WGS) entry which is preliminary data.</text>
</comment>
<keyword evidence="1" id="KW-0808">Transferase</keyword>
<dbReference type="SUPFAM" id="SSF89796">
    <property type="entry name" value="CoA-transferase family III (CaiB/BaiF)"/>
    <property type="match status" value="2"/>
</dbReference>
<dbReference type="Gene3D" id="3.30.1540.10">
    <property type="entry name" value="formyl-coa transferase, domain 3"/>
    <property type="match status" value="1"/>
</dbReference>
<dbReference type="GO" id="GO:0016740">
    <property type="term" value="F:transferase activity"/>
    <property type="evidence" value="ECO:0007669"/>
    <property type="project" value="UniProtKB-KW"/>
</dbReference>
<accession>A0ABS4ADN1</accession>
<evidence type="ECO:0000313" key="2">
    <source>
        <dbReference type="Proteomes" id="UP000681594"/>
    </source>
</evidence>
<dbReference type="Proteomes" id="UP000681594">
    <property type="component" value="Unassembled WGS sequence"/>
</dbReference>
<dbReference type="EMBL" id="JAGIZB010000008">
    <property type="protein sequence ID" value="MBP0445096.1"/>
    <property type="molecule type" value="Genomic_DNA"/>
</dbReference>
<gene>
    <name evidence="1" type="ORF">J8J14_09910</name>
</gene>
<dbReference type="InterPro" id="IPR052985">
    <property type="entry name" value="CoA-trans_III_biosynth/detox"/>
</dbReference>
<sequence>MAQTKPGAFEEVAALRGAPTPPGEVTITGADPFFRTPFRIGTAVSGALAATGVAANDIWELRGHPRQKIAVRLDEAAATLRTVDYTRARGEDGAYRHVPIPQTMAHMLKVTQPWRARNGRWFLPHLNLPVLSARVLGVLGCESTPEAVSAAVAGWDPVELEEAIAAAGACGGAIRTQAEWLAHPQGAYLAGRPVVELERTGPSAPEAFHPGDRSLSGIRVLDLTRILAGPVGSRGLAEHGADVLMVTARDLPQTPEHVRDTSHGKRSCFLDLKTAEGASRFAELVREADVVVNGYRPGALARLGFGMEELVRLRPGIIQVTVSCYGSGGPFAERAGWEQVAQAVTGICETQGAAIGAGQPKLVFAPVCDYTTGYLATYGALLALARRAREGGSWAVHVSLCGSAMLLQRQGLLQDFSSAPEVLAEDRLAPLQVREEGVYGDLLTLGPVLRMSETPPRWHSPTPRLGGDAPVWLPRA</sequence>
<dbReference type="InterPro" id="IPR044855">
    <property type="entry name" value="CoA-Trfase_III_dom3_sf"/>
</dbReference>
<dbReference type="RefSeq" id="WP_209379347.1">
    <property type="nucleotide sequence ID" value="NZ_JAGIZB010000008.1"/>
</dbReference>
<organism evidence="1 2">
    <name type="scientific">Pararoseomonas baculiformis</name>
    <dbReference type="NCBI Taxonomy" id="2820812"/>
    <lineage>
        <taxon>Bacteria</taxon>
        <taxon>Pseudomonadati</taxon>
        <taxon>Pseudomonadota</taxon>
        <taxon>Alphaproteobacteria</taxon>
        <taxon>Acetobacterales</taxon>
        <taxon>Acetobacteraceae</taxon>
        <taxon>Pararoseomonas</taxon>
    </lineage>
</organism>
<proteinExistence type="predicted"/>
<dbReference type="Gene3D" id="3.40.50.10540">
    <property type="entry name" value="Crotonobetainyl-coa:carnitine coa-transferase, domain 1"/>
    <property type="match status" value="2"/>
</dbReference>
<keyword evidence="2" id="KW-1185">Reference proteome</keyword>
<dbReference type="Pfam" id="PF02515">
    <property type="entry name" value="CoA_transf_3"/>
    <property type="match status" value="1"/>
</dbReference>